<name>A0A084XW43_9PROT</name>
<dbReference type="AlphaFoldDB" id="A0A084XW43"/>
<organism evidence="1 2">
    <name type="scientific">Candidatus Accumulibacter vicinus</name>
    <dbReference type="NCBI Taxonomy" id="2954382"/>
    <lineage>
        <taxon>Bacteria</taxon>
        <taxon>Pseudomonadati</taxon>
        <taxon>Pseudomonadota</taxon>
        <taxon>Betaproteobacteria</taxon>
        <taxon>Candidatus Accumulibacter</taxon>
    </lineage>
</organism>
<sequence>MDDYKRALYMEAHRRLDAGEDYCVCVALKNALVREGVRARVAYHMRTHLFSEFMLFYDGYEWSRNDSSSPISSYSNMWWESFWKEPRVSALDCILRDWP</sequence>
<comment type="caution">
    <text evidence="1">The sequence shown here is derived from an EMBL/GenBank/DDBJ whole genome shotgun (WGS) entry which is preliminary data.</text>
</comment>
<dbReference type="STRING" id="1457154.CAPSK01_003951"/>
<dbReference type="Proteomes" id="UP000019812">
    <property type="component" value="Unassembled WGS sequence"/>
</dbReference>
<reference evidence="1 2" key="1">
    <citation type="submission" date="2014-07" db="EMBL/GenBank/DDBJ databases">
        <title>Expanding our view of genomic diversity in Candidatus Accumulibacter clades.</title>
        <authorList>
            <person name="Skennerton C.T."/>
            <person name="Barr J.J."/>
            <person name="Slater F.R."/>
            <person name="Bond P.L."/>
            <person name="Tyson G.W."/>
        </authorList>
    </citation>
    <scope>NUCLEOTIDE SEQUENCE [LARGE SCALE GENOMIC DNA]</scope>
    <source>
        <strain evidence="2">SK-01</strain>
    </source>
</reference>
<evidence type="ECO:0000313" key="1">
    <source>
        <dbReference type="EMBL" id="KFB66687.1"/>
    </source>
</evidence>
<proteinExistence type="predicted"/>
<dbReference type="EMBL" id="JDSS02000038">
    <property type="protein sequence ID" value="KFB66687.1"/>
    <property type="molecule type" value="Genomic_DNA"/>
</dbReference>
<evidence type="ECO:0000313" key="2">
    <source>
        <dbReference type="Proteomes" id="UP000019812"/>
    </source>
</evidence>
<gene>
    <name evidence="1" type="ORF">CAPSK01_003951</name>
</gene>
<accession>A0A084XW43</accession>
<protein>
    <submittedName>
        <fullName evidence="1">Uncharacterized protein</fullName>
    </submittedName>
</protein>